<accession>A0ABP4NI92</accession>
<evidence type="ECO:0000313" key="3">
    <source>
        <dbReference type="Proteomes" id="UP001501470"/>
    </source>
</evidence>
<keyword evidence="3" id="KW-1185">Reference proteome</keyword>
<protein>
    <submittedName>
        <fullName evidence="2">Uncharacterized protein</fullName>
    </submittedName>
</protein>
<gene>
    <name evidence="2" type="ORF">GCM10009827_097720</name>
</gene>
<sequence>MPVLGARAGTVSVAVLSATLLGTLPADSPASMFTGPAYAESAAAWSWPSPSSLSASGPSSAPSADAAPAPATGPLAVAVPAAPVPPAPPVVKPVAGLDQRQMDNAAIIVKQGRAQGMPDRALVVAIATAMQESDLYNVASSAVPASLGLPHDGTSTDHDSVGLFQQRASQGWGTVAELMNPAHSAMLFYNALNRVEGWQRMSVTAAAQAVQRSAFPGAYQKHATRAEQVVAALS</sequence>
<organism evidence="2 3">
    <name type="scientific">Dactylosporangium maewongense</name>
    <dbReference type="NCBI Taxonomy" id="634393"/>
    <lineage>
        <taxon>Bacteria</taxon>
        <taxon>Bacillati</taxon>
        <taxon>Actinomycetota</taxon>
        <taxon>Actinomycetes</taxon>
        <taxon>Micromonosporales</taxon>
        <taxon>Micromonosporaceae</taxon>
        <taxon>Dactylosporangium</taxon>
    </lineage>
</organism>
<feature type="region of interest" description="Disordered" evidence="1">
    <location>
        <begin position="49"/>
        <end position="70"/>
    </location>
</feature>
<dbReference type="RefSeq" id="WP_344511877.1">
    <property type="nucleotide sequence ID" value="NZ_BAAAQD010000030.1"/>
</dbReference>
<name>A0ABP4NI92_9ACTN</name>
<proteinExistence type="predicted"/>
<comment type="caution">
    <text evidence="2">The sequence shown here is derived from an EMBL/GenBank/DDBJ whole genome shotgun (WGS) entry which is preliminary data.</text>
</comment>
<dbReference type="EMBL" id="BAAAQD010000030">
    <property type="protein sequence ID" value="GAA1560877.1"/>
    <property type="molecule type" value="Genomic_DNA"/>
</dbReference>
<reference evidence="3" key="1">
    <citation type="journal article" date="2019" name="Int. J. Syst. Evol. Microbiol.">
        <title>The Global Catalogue of Microorganisms (GCM) 10K type strain sequencing project: providing services to taxonomists for standard genome sequencing and annotation.</title>
        <authorList>
            <consortium name="The Broad Institute Genomics Platform"/>
            <consortium name="The Broad Institute Genome Sequencing Center for Infectious Disease"/>
            <person name="Wu L."/>
            <person name="Ma J."/>
        </authorList>
    </citation>
    <scope>NUCLEOTIDE SEQUENCE [LARGE SCALE GENOMIC DNA]</scope>
    <source>
        <strain evidence="3">JCM 15933</strain>
    </source>
</reference>
<evidence type="ECO:0000256" key="1">
    <source>
        <dbReference type="SAM" id="MobiDB-lite"/>
    </source>
</evidence>
<dbReference type="Proteomes" id="UP001501470">
    <property type="component" value="Unassembled WGS sequence"/>
</dbReference>
<evidence type="ECO:0000313" key="2">
    <source>
        <dbReference type="EMBL" id="GAA1560877.1"/>
    </source>
</evidence>